<dbReference type="GO" id="GO:0016810">
    <property type="term" value="F:hydrolase activity, acting on carbon-nitrogen (but not peptide) bonds"/>
    <property type="evidence" value="ECO:0007669"/>
    <property type="project" value="InterPro"/>
</dbReference>
<dbReference type="PANTHER" id="PTHR43135">
    <property type="entry name" value="ALPHA-D-RIBOSE 1-METHYLPHOSPHONATE 5-TRIPHOSPHATE DIPHOSPHATASE"/>
    <property type="match status" value="1"/>
</dbReference>
<dbReference type="AlphaFoldDB" id="A0AAI8K8B8"/>
<dbReference type="EMBL" id="CP031641">
    <property type="protein sequence ID" value="AXO86901.1"/>
    <property type="molecule type" value="Genomic_DNA"/>
</dbReference>
<dbReference type="PANTHER" id="PTHR43135:SF3">
    <property type="entry name" value="ALPHA-D-RIBOSE 1-METHYLPHOSPHONATE 5-TRIPHOSPHATE DIPHOSPHATASE"/>
    <property type="match status" value="1"/>
</dbReference>
<evidence type="ECO:0000256" key="1">
    <source>
        <dbReference type="SAM" id="SignalP"/>
    </source>
</evidence>
<feature type="chain" id="PRO_5042575158" evidence="1">
    <location>
        <begin position="24"/>
        <end position="449"/>
    </location>
</feature>
<dbReference type="Gene3D" id="2.30.40.10">
    <property type="entry name" value="Urease, subunit C, domain 1"/>
    <property type="match status" value="1"/>
</dbReference>
<dbReference type="Gene3D" id="3.30.110.90">
    <property type="entry name" value="Amidohydrolase"/>
    <property type="match status" value="1"/>
</dbReference>
<feature type="domain" description="Amidohydrolase-related" evidence="2">
    <location>
        <begin position="79"/>
        <end position="431"/>
    </location>
</feature>
<keyword evidence="4" id="KW-1185">Reference proteome</keyword>
<evidence type="ECO:0000313" key="4">
    <source>
        <dbReference type="Proteomes" id="UP000258127"/>
    </source>
</evidence>
<evidence type="ECO:0000313" key="3">
    <source>
        <dbReference type="EMBL" id="AXO86901.1"/>
    </source>
</evidence>
<dbReference type="InterPro" id="IPR051781">
    <property type="entry name" value="Metallo-dep_Hydrolase"/>
</dbReference>
<dbReference type="Gene3D" id="3.40.50.10910">
    <property type="entry name" value="Amidohydrolase"/>
    <property type="match status" value="1"/>
</dbReference>
<dbReference type="InterPro" id="IPR032466">
    <property type="entry name" value="Metal_Hydrolase"/>
</dbReference>
<dbReference type="SUPFAM" id="SSF51338">
    <property type="entry name" value="Composite domain of metallo-dependent hydrolases"/>
    <property type="match status" value="1"/>
</dbReference>
<dbReference type="Proteomes" id="UP000258127">
    <property type="component" value="Chromosome"/>
</dbReference>
<feature type="signal peptide" evidence="1">
    <location>
        <begin position="1"/>
        <end position="23"/>
    </location>
</feature>
<dbReference type="RefSeq" id="WP_116887482.1">
    <property type="nucleotide sequence ID" value="NZ_CP031641.1"/>
</dbReference>
<accession>A0AAI8K8B8</accession>
<dbReference type="Pfam" id="PF01979">
    <property type="entry name" value="Amidohydro_1"/>
    <property type="match status" value="1"/>
</dbReference>
<proteinExistence type="predicted"/>
<reference evidence="3 4" key="1">
    <citation type="submission" date="2018-08" db="EMBL/GenBank/DDBJ databases">
        <authorList>
            <person name="Lee Y."/>
            <person name="Kakembo D."/>
        </authorList>
    </citation>
    <scope>NUCLEOTIDE SEQUENCE [LARGE SCALE GENOMIC DNA]</scope>
    <source>
        <strain evidence="3 4">JBCS1880</strain>
    </source>
</reference>
<dbReference type="InterPro" id="IPR006680">
    <property type="entry name" value="Amidohydro-rel"/>
</dbReference>
<dbReference type="SUPFAM" id="SSF51556">
    <property type="entry name" value="Metallo-dependent hydrolases"/>
    <property type="match status" value="1"/>
</dbReference>
<dbReference type="Gene3D" id="1.20.58.520">
    <property type="entry name" value="Amidohydrolase"/>
    <property type="match status" value="1"/>
</dbReference>
<evidence type="ECO:0000259" key="2">
    <source>
        <dbReference type="Pfam" id="PF01979"/>
    </source>
</evidence>
<sequence>MKRSSLASACLLAIMSLSTASFAANVTVLDGAQLFDGSGKPVIDNSRVVIQDGIIKAAGAAADVTIPAGAIVTQYKGKTIIPGLISDHTHLGQYDATISGSPFNEATIARQLLQYEGFGVTTVVSMGVNGPEFYPIREKLRSHSMKGADIFGADKGIGVPLGAPPAKVGADQLDRPATPDEARAAVRAAAARGTDLIKLWLDDFQGAHLVKMEPAIYTAAIDEAHKQGLRVVAHIYYLQDAKDLIKAGADVLGHGVRDTLIDDEFVSLMRTHGTWYIPTLGVDEASFRFAEQPELLKDPSVRKALNPKLLAQFEDPKWRETQLANPGLKLWHQGLENNLRNTKRLVDENLAVGFGTDSGAMPLSIPGYAEHRELELLVHAGMTPAQALTLATGKAADMMKLTDRGRIEAGKRADLVVVDGDPTKNIEALDHIVEVRSSGEKASLTFTPY</sequence>
<organism evidence="3 4">
    <name type="scientific">Pseudomonas parafulva</name>
    <dbReference type="NCBI Taxonomy" id="157782"/>
    <lineage>
        <taxon>Bacteria</taxon>
        <taxon>Pseudomonadati</taxon>
        <taxon>Pseudomonadota</taxon>
        <taxon>Gammaproteobacteria</taxon>
        <taxon>Pseudomonadales</taxon>
        <taxon>Pseudomonadaceae</taxon>
        <taxon>Pseudomonas</taxon>
    </lineage>
</organism>
<name>A0AAI8K8B8_9PSED</name>
<keyword evidence="1" id="KW-0732">Signal</keyword>
<dbReference type="InterPro" id="IPR011059">
    <property type="entry name" value="Metal-dep_hydrolase_composite"/>
</dbReference>
<protein>
    <submittedName>
        <fullName evidence="3">Amidohydrolase family protein</fullName>
    </submittedName>
</protein>
<gene>
    <name evidence="3" type="ORF">DZC75_02330</name>
</gene>